<dbReference type="FunFam" id="3.10.620.30:FF:000005">
    <property type="entry name" value="SH3 domain protein (Cyk3), putative"/>
    <property type="match status" value="1"/>
</dbReference>
<dbReference type="InterPro" id="IPR001452">
    <property type="entry name" value="SH3_domain"/>
</dbReference>
<feature type="region of interest" description="Disordered" evidence="3">
    <location>
        <begin position="1272"/>
        <end position="1294"/>
    </location>
</feature>
<dbReference type="Gene3D" id="2.30.30.40">
    <property type="entry name" value="SH3 Domains"/>
    <property type="match status" value="1"/>
</dbReference>
<dbReference type="Proteomes" id="UP000191672">
    <property type="component" value="Unassembled WGS sequence"/>
</dbReference>
<sequence>MAQLPAKFPCWCRAVYSWGGETTRDLGFVEGDLIECLNAGDGQWWMGRLRRDRRAVGLFPSNFVELLSEDFVPVSRDTSPMVLAGSSPINNPTFAPKKQKTVWRKPFQAHKEAVSPSAKLATGPLGSSPAPSIPQTPPRDSSVPRSTKPLRTHASAVKNQGSVSRPTSSASRPSSRGASPRSSVEPERSPSATMPRGSVSSSRPSSREPSPFQVQERPSSMIPKSSVSSSRPAMSREPSPLPVQEYSSAIVPRGSVSSYRHSSREPSPLQQHEYSHAMIPQGSMSSYQHASREPSPLQMQEHVSAMISHGSASPYHHASREPSPLQMQDYSTAMVPQGSMPSYRHSSREPSPLQMQEDREDSPPPPPPPPHRVAISRAASNSPQPSMHPDQYRAQSPQPPMHAQQYRSHSPQPPMHAPQHRAYSPQPPSHAPRPSRSPAPLVMNDRYVIFDRTPSPSAASTHSAMSEHSAQSDMHGNTPSPLRDAMEDVMTSLEDMALPRDAASPSPTPTFNDPWAPENFDTSNERTPQGNKRRPLTSMGFEGDKVQQQEGLVHRNSVYSHDHYMDGPPQLNNYVQRMESRLRQLEDQNRQPDEDKGTAEDDDGPPPPPPKHATYHPRNNSIAGQFPHLKSRRSGQDLRGDILNRSFTNKSSATNSSSGNQSNGTSMTNSTDKTSQSLMSGFSAGGFSATSAGSFARRGGHERPNTAMDTVRSRGFSDARPETPFTGVSYHSSHNSSRQGASSAIPWSSTGLDTTDHSGVFGGLSTPKTKKQGFFKKIFETAKTGAASARSSISAHGDRSQSQSPTKSSRGIDVVSPMLTSHGTRDSARDMGLGSASTIDWVQVRRDVNRASSPSRNERVERAERCQMHDHPVIYSVEELYDTAEGDESIDGQPISDPINFNAANLNLVDKSARFISSLPPTTNPMSLAQAYICRPYKSDVQRLRAIFTWVSEKIAWEEPVDGLEVDMKRLLQAKRGTPEEIALLVHEMCAAVGLHTETIRGFLKSPGDVLDLDSLSRPNHWWNAVLVDGEWRFMDCALANPTNPQRSPFVSNNSSVAESWYFLTRPLDLCYTHVPLYPEEQHICPPISPDVLLALPSVCPQYFKLGVQLPDYDTSLLRMEGLEVMQLRLVVPSDVECAAEVEAPAFARDADGDFFESGDIVRKRALVQPDWFRGQKRITIKAVLPGDEGQGVLKVYAGKKGLMHSSKDIPHPLAFALPMTHVGENPSYDFVLRHPTPHAQRHDLYIMQPQCFRLAVNNTFVFAVRQHPSSAIPVKDEPSSNGRGSPSSVFTRPSSALSMVSSNAGGSTVSGASYEFSASTSAISSTKSASGRDKPAKLAIQSPSGKILRLTRKAEHMISSDNGSESVTDAAAEGSVWETVIKIGERGMWRGLVLADRAARWCVFCEWECV</sequence>
<evidence type="ECO:0000256" key="3">
    <source>
        <dbReference type="SAM" id="MobiDB-lite"/>
    </source>
</evidence>
<protein>
    <recommendedName>
        <fullName evidence="4">SH3 domain-containing protein</fullName>
    </recommendedName>
</protein>
<dbReference type="InterPro" id="IPR056409">
    <property type="entry name" value="Ig_CYK3_C"/>
</dbReference>
<feature type="compositionally biased region" description="Polar residues" evidence="3">
    <location>
        <begin position="789"/>
        <end position="809"/>
    </location>
</feature>
<dbReference type="SMART" id="SM00460">
    <property type="entry name" value="TGc"/>
    <property type="match status" value="1"/>
</dbReference>
<feature type="compositionally biased region" description="Polar residues" evidence="3">
    <location>
        <begin position="1280"/>
        <end position="1294"/>
    </location>
</feature>
<comment type="caution">
    <text evidence="5">The sequence shown here is derived from an EMBL/GenBank/DDBJ whole genome shotgun (WGS) entry which is preliminary data.</text>
</comment>
<dbReference type="Pfam" id="PF01841">
    <property type="entry name" value="Transglut_core"/>
    <property type="match status" value="1"/>
</dbReference>
<dbReference type="InterPro" id="IPR038765">
    <property type="entry name" value="Papain-like_cys_pep_sf"/>
</dbReference>
<evidence type="ECO:0000259" key="4">
    <source>
        <dbReference type="PROSITE" id="PS50002"/>
    </source>
</evidence>
<dbReference type="Gene3D" id="3.10.620.30">
    <property type="match status" value="1"/>
</dbReference>
<name>A0A1V6QFS2_9EURO</name>
<evidence type="ECO:0000313" key="6">
    <source>
        <dbReference type="Proteomes" id="UP000191672"/>
    </source>
</evidence>
<dbReference type="PANTHER" id="PTHR46333">
    <property type="entry name" value="CYTOKINESIS PROTEIN 3"/>
    <property type="match status" value="1"/>
</dbReference>
<feature type="domain" description="SH3" evidence="4">
    <location>
        <begin position="7"/>
        <end position="69"/>
    </location>
</feature>
<evidence type="ECO:0000256" key="2">
    <source>
        <dbReference type="PROSITE-ProRule" id="PRU00192"/>
    </source>
</evidence>
<feature type="region of interest" description="Disordered" evidence="3">
    <location>
        <begin position="587"/>
        <end position="750"/>
    </location>
</feature>
<dbReference type="CDD" id="cd11889">
    <property type="entry name" value="SH3_Cyk3p-like"/>
    <property type="match status" value="1"/>
</dbReference>
<dbReference type="FunFam" id="2.30.30.40:FF:000168">
    <property type="entry name" value="SH3 domain protein (Cyk3)"/>
    <property type="match status" value="1"/>
</dbReference>
<feature type="compositionally biased region" description="Polar residues" evidence="3">
    <location>
        <begin position="520"/>
        <end position="530"/>
    </location>
</feature>
<dbReference type="InterPro" id="IPR052557">
    <property type="entry name" value="CAP/Cytokinesis_protein"/>
</dbReference>
<dbReference type="SUPFAM" id="SSF54001">
    <property type="entry name" value="Cysteine proteinases"/>
    <property type="match status" value="1"/>
</dbReference>
<accession>A0A1V6QFS2</accession>
<feature type="compositionally biased region" description="Polar residues" evidence="3">
    <location>
        <begin position="468"/>
        <end position="480"/>
    </location>
</feature>
<proteinExistence type="predicted"/>
<dbReference type="STRING" id="416450.A0A1V6QFS2"/>
<feature type="compositionally biased region" description="Basic and acidic residues" evidence="3">
    <location>
        <begin position="587"/>
        <end position="599"/>
    </location>
</feature>
<feature type="compositionally biased region" description="Low complexity" evidence="3">
    <location>
        <begin position="680"/>
        <end position="697"/>
    </location>
</feature>
<dbReference type="Pfam" id="PF00018">
    <property type="entry name" value="SH3_1"/>
    <property type="match status" value="1"/>
</dbReference>
<dbReference type="PANTHER" id="PTHR46333:SF2">
    <property type="entry name" value="CYTOKINESIS PROTEIN 3"/>
    <property type="match status" value="1"/>
</dbReference>
<feature type="region of interest" description="Disordered" evidence="3">
    <location>
        <begin position="786"/>
        <end position="832"/>
    </location>
</feature>
<evidence type="ECO:0000313" key="5">
    <source>
        <dbReference type="EMBL" id="OQD88063.1"/>
    </source>
</evidence>
<gene>
    <name evidence="5" type="ORF">PENANT_c004G03947</name>
</gene>
<feature type="region of interest" description="Disordered" evidence="3">
    <location>
        <begin position="108"/>
        <end position="571"/>
    </location>
</feature>
<organism evidence="5 6">
    <name type="scientific">Penicillium antarcticum</name>
    <dbReference type="NCBI Taxonomy" id="416450"/>
    <lineage>
        <taxon>Eukaryota</taxon>
        <taxon>Fungi</taxon>
        <taxon>Dikarya</taxon>
        <taxon>Ascomycota</taxon>
        <taxon>Pezizomycotina</taxon>
        <taxon>Eurotiomycetes</taxon>
        <taxon>Eurotiomycetidae</taxon>
        <taxon>Eurotiales</taxon>
        <taxon>Aspergillaceae</taxon>
        <taxon>Penicillium</taxon>
    </lineage>
</organism>
<dbReference type="Pfam" id="PF24584">
    <property type="entry name" value="Ig_CYK3_C"/>
    <property type="match status" value="2"/>
</dbReference>
<dbReference type="InterPro" id="IPR002931">
    <property type="entry name" value="Transglutaminase-like"/>
</dbReference>
<evidence type="ECO:0000256" key="1">
    <source>
        <dbReference type="ARBA" id="ARBA00022443"/>
    </source>
</evidence>
<feature type="compositionally biased region" description="Basic and acidic residues" evidence="3">
    <location>
        <begin position="711"/>
        <end position="721"/>
    </location>
</feature>
<feature type="compositionally biased region" description="Low complexity" evidence="3">
    <location>
        <begin position="453"/>
        <end position="466"/>
    </location>
</feature>
<dbReference type="GO" id="GO:0140278">
    <property type="term" value="P:mitotic division septum assembly"/>
    <property type="evidence" value="ECO:0007669"/>
    <property type="project" value="TreeGrafter"/>
</dbReference>
<dbReference type="EMBL" id="MDYN01000004">
    <property type="protein sequence ID" value="OQD88063.1"/>
    <property type="molecule type" value="Genomic_DNA"/>
</dbReference>
<keyword evidence="6" id="KW-1185">Reference proteome</keyword>
<dbReference type="SMART" id="SM00326">
    <property type="entry name" value="SH3"/>
    <property type="match status" value="1"/>
</dbReference>
<feature type="compositionally biased region" description="Low complexity" evidence="3">
    <location>
        <begin position="646"/>
        <end position="671"/>
    </location>
</feature>
<feature type="compositionally biased region" description="Low complexity" evidence="3">
    <location>
        <begin position="161"/>
        <end position="236"/>
    </location>
</feature>
<reference evidence="6" key="1">
    <citation type="journal article" date="2017" name="Nat. Microbiol.">
        <title>Global analysis of biosynthetic gene clusters reveals vast potential of secondary metabolite production in Penicillium species.</title>
        <authorList>
            <person name="Nielsen J.C."/>
            <person name="Grijseels S."/>
            <person name="Prigent S."/>
            <person name="Ji B."/>
            <person name="Dainat J."/>
            <person name="Nielsen K.F."/>
            <person name="Frisvad J.C."/>
            <person name="Workman M."/>
            <person name="Nielsen J."/>
        </authorList>
    </citation>
    <scope>NUCLEOTIDE SEQUENCE [LARGE SCALE GENOMIC DNA]</scope>
    <source>
        <strain evidence="6">IBT 31811</strain>
    </source>
</reference>
<dbReference type="PROSITE" id="PS50002">
    <property type="entry name" value="SH3"/>
    <property type="match status" value="1"/>
</dbReference>
<feature type="compositionally biased region" description="Polar residues" evidence="3">
    <location>
        <begin position="729"/>
        <end position="750"/>
    </location>
</feature>
<keyword evidence="1 2" id="KW-0728">SH3 domain</keyword>
<dbReference type="GO" id="GO:0110085">
    <property type="term" value="C:mitotic actomyosin contractile ring"/>
    <property type="evidence" value="ECO:0007669"/>
    <property type="project" value="TreeGrafter"/>
</dbReference>
<dbReference type="InterPro" id="IPR035553">
    <property type="entry name" value="Cyk3_SH3"/>
</dbReference>
<dbReference type="SUPFAM" id="SSF50044">
    <property type="entry name" value="SH3-domain"/>
    <property type="match status" value="1"/>
</dbReference>
<feature type="compositionally biased region" description="Pro residues" evidence="3">
    <location>
        <begin position="425"/>
        <end position="437"/>
    </location>
</feature>
<dbReference type="InterPro" id="IPR036028">
    <property type="entry name" value="SH3-like_dom_sf"/>
</dbReference>